<dbReference type="PROSITE" id="PS51186">
    <property type="entry name" value="GNAT"/>
    <property type="match status" value="1"/>
</dbReference>
<evidence type="ECO:0000313" key="5">
    <source>
        <dbReference type="Proteomes" id="UP001595625"/>
    </source>
</evidence>
<dbReference type="SUPFAM" id="SSF55729">
    <property type="entry name" value="Acyl-CoA N-acyltransferases (Nat)"/>
    <property type="match status" value="1"/>
</dbReference>
<dbReference type="PANTHER" id="PTHR42919">
    <property type="entry name" value="N-ALPHA-ACETYLTRANSFERASE"/>
    <property type="match status" value="1"/>
</dbReference>
<dbReference type="InterPro" id="IPR016181">
    <property type="entry name" value="Acyl_CoA_acyltransferase"/>
</dbReference>
<name>A0ABV7KS91_PLAOK</name>
<evidence type="ECO:0000256" key="1">
    <source>
        <dbReference type="ARBA" id="ARBA00022679"/>
    </source>
</evidence>
<dbReference type="Proteomes" id="UP001595625">
    <property type="component" value="Unassembled WGS sequence"/>
</dbReference>
<dbReference type="RefSeq" id="WP_117312811.1">
    <property type="nucleotide sequence ID" value="NZ_JBHRUJ010000017.1"/>
</dbReference>
<proteinExistence type="predicted"/>
<dbReference type="EMBL" id="JBHRUJ010000017">
    <property type="protein sequence ID" value="MFC3212289.1"/>
    <property type="molecule type" value="Genomic_DNA"/>
</dbReference>
<keyword evidence="2 4" id="KW-0012">Acyltransferase</keyword>
<dbReference type="Pfam" id="PF00583">
    <property type="entry name" value="Acetyltransf_1"/>
    <property type="match status" value="1"/>
</dbReference>
<dbReference type="Gene3D" id="3.40.630.30">
    <property type="match status" value="1"/>
</dbReference>
<dbReference type="PANTHER" id="PTHR42919:SF8">
    <property type="entry name" value="N-ALPHA-ACETYLTRANSFERASE 50"/>
    <property type="match status" value="1"/>
</dbReference>
<keyword evidence="5" id="KW-1185">Reference proteome</keyword>
<evidence type="ECO:0000313" key="4">
    <source>
        <dbReference type="EMBL" id="MFC3212289.1"/>
    </source>
</evidence>
<dbReference type="InterPro" id="IPR000182">
    <property type="entry name" value="GNAT_dom"/>
</dbReference>
<sequence>MHMPLIKCTPEHLPELQAISRETFTETFKEQNSPEHLNAYLEKAYNQEQLALELANPESRFYFVHSDDEVAGYLKINVGEAQSEKMGADSLEVERIYVKKKFHKKGLGKLLLEKAFDVAAELEKKKVWLGVWEHNENAIAFYKKKGFVQTGAHPFYMGDDKQIDLIMTKTM</sequence>
<dbReference type="EC" id="2.3.1.-" evidence="4"/>
<evidence type="ECO:0000256" key="2">
    <source>
        <dbReference type="ARBA" id="ARBA00023315"/>
    </source>
</evidence>
<organism evidence="4 5">
    <name type="scientific">Planomicrobium okeanokoites</name>
    <name type="common">Planococcus okeanokoites</name>
    <name type="synonym">Flavobacterium okeanokoites</name>
    <dbReference type="NCBI Taxonomy" id="244"/>
    <lineage>
        <taxon>Bacteria</taxon>
        <taxon>Bacillati</taxon>
        <taxon>Bacillota</taxon>
        <taxon>Bacilli</taxon>
        <taxon>Bacillales</taxon>
        <taxon>Caryophanaceae</taxon>
        <taxon>Planomicrobium</taxon>
    </lineage>
</organism>
<gene>
    <name evidence="4" type="ORF">ACFOEJ_14470</name>
</gene>
<dbReference type="GO" id="GO:0016746">
    <property type="term" value="F:acyltransferase activity"/>
    <property type="evidence" value="ECO:0007669"/>
    <property type="project" value="UniProtKB-KW"/>
</dbReference>
<keyword evidence="1 4" id="KW-0808">Transferase</keyword>
<dbReference type="CDD" id="cd04301">
    <property type="entry name" value="NAT_SF"/>
    <property type="match status" value="1"/>
</dbReference>
<comment type="caution">
    <text evidence="4">The sequence shown here is derived from an EMBL/GenBank/DDBJ whole genome shotgun (WGS) entry which is preliminary data.</text>
</comment>
<reference evidence="5" key="1">
    <citation type="journal article" date="2019" name="Int. J. Syst. Evol. Microbiol.">
        <title>The Global Catalogue of Microorganisms (GCM) 10K type strain sequencing project: providing services to taxonomists for standard genome sequencing and annotation.</title>
        <authorList>
            <consortium name="The Broad Institute Genomics Platform"/>
            <consortium name="The Broad Institute Genome Sequencing Center for Infectious Disease"/>
            <person name="Wu L."/>
            <person name="Ma J."/>
        </authorList>
    </citation>
    <scope>NUCLEOTIDE SEQUENCE [LARGE SCALE GENOMIC DNA]</scope>
    <source>
        <strain evidence="5">CCM 320</strain>
    </source>
</reference>
<feature type="domain" description="N-acetyltransferase" evidence="3">
    <location>
        <begin position="3"/>
        <end position="171"/>
    </location>
</feature>
<accession>A0ABV7KS91</accession>
<dbReference type="InterPro" id="IPR051556">
    <property type="entry name" value="N-term/lysine_N-AcTrnsfr"/>
</dbReference>
<protein>
    <submittedName>
        <fullName evidence="4">GNAT family N-acetyltransferase</fullName>
        <ecNumber evidence="4">2.3.1.-</ecNumber>
    </submittedName>
</protein>
<evidence type="ECO:0000259" key="3">
    <source>
        <dbReference type="PROSITE" id="PS51186"/>
    </source>
</evidence>